<name>A0A7R9GXJ4_TIMPO</name>
<evidence type="ECO:0000256" key="2">
    <source>
        <dbReference type="ARBA" id="ARBA00010109"/>
    </source>
</evidence>
<organism evidence="10">
    <name type="scientific">Timema poppense</name>
    <name type="common">Walking stick</name>
    <dbReference type="NCBI Taxonomy" id="170557"/>
    <lineage>
        <taxon>Eukaryota</taxon>
        <taxon>Metazoa</taxon>
        <taxon>Ecdysozoa</taxon>
        <taxon>Arthropoda</taxon>
        <taxon>Hexapoda</taxon>
        <taxon>Insecta</taxon>
        <taxon>Pterygota</taxon>
        <taxon>Neoptera</taxon>
        <taxon>Polyneoptera</taxon>
        <taxon>Phasmatodea</taxon>
        <taxon>Timematodea</taxon>
        <taxon>Timematoidea</taxon>
        <taxon>Timematidae</taxon>
        <taxon>Timema</taxon>
    </lineage>
</organism>
<dbReference type="GO" id="GO:0017095">
    <property type="term" value="F:heparan sulfate 6-sulfotransferase activity"/>
    <property type="evidence" value="ECO:0007669"/>
    <property type="project" value="TreeGrafter"/>
</dbReference>
<protein>
    <recommendedName>
        <fullName evidence="9">Heparan-sulfate 6-O-sulfotransferase</fullName>
        <ecNumber evidence="9">2.8.2.-</ecNumber>
    </recommendedName>
</protein>
<dbReference type="EMBL" id="OD000615">
    <property type="protein sequence ID" value="CAD7398454.1"/>
    <property type="molecule type" value="Genomic_DNA"/>
</dbReference>
<gene>
    <name evidence="10" type="ORF">TPSB3V08_LOCUS1700</name>
</gene>
<keyword evidence="5 9" id="KW-0735">Signal-anchor</keyword>
<keyword evidence="8" id="KW-0325">Glycoprotein</keyword>
<evidence type="ECO:0000256" key="9">
    <source>
        <dbReference type="RuleBase" id="RU364122"/>
    </source>
</evidence>
<evidence type="ECO:0000256" key="4">
    <source>
        <dbReference type="ARBA" id="ARBA00022692"/>
    </source>
</evidence>
<dbReference type="InterPro" id="IPR027417">
    <property type="entry name" value="P-loop_NTPase"/>
</dbReference>
<dbReference type="Gene3D" id="3.40.50.300">
    <property type="entry name" value="P-loop containing nucleotide triphosphate hydrolases"/>
    <property type="match status" value="1"/>
</dbReference>
<dbReference type="Pfam" id="PF03567">
    <property type="entry name" value="Sulfotransfer_2"/>
    <property type="match status" value="1"/>
</dbReference>
<evidence type="ECO:0000313" key="10">
    <source>
        <dbReference type="EMBL" id="CAD7398454.1"/>
    </source>
</evidence>
<sequence length="478" mass="55685">MSIEARPVTEPQTALKILVYLAWSPIHDLLKWLLFSTLWDKEMAKKSVEVQVFDRDFAVYLRESITYEIKMESRSRNKLRGAILICILLAVSGIVYFGYFCPDQVCALTSRDATWSDWTFRLPIHDNLGRPLALHSDPVSNKIVSPGMSYDEVLNENFQFDMNAHDVMVFLHIQKTGGTSFGRHLVRDLDLQRPCTCQRKRKRCYCFRPNRNENWLFSRYSTGWKCGLHADWTELTSCVDSELDKNEGDTVKRRYFYITLLREPISRYLSEFRHVQRGATWRNSRHWCGGHAASPQELPPCYEGLSWEGVTLDQFTDCPHNLAANRQTRMLADLALVGCYNRSYMPAAERDRVMLASAKRNLASMAFFGLTEYQKVSQYVFEETFNLRFAVPFEQHNTSRRCRARRSPSSMDIIRSLNSLDLELYAFARKLMNERFARLRAKDSQFRERFSHLGELPGRGSEVFNWDQVIAQDNHTGH</sequence>
<proteinExistence type="inferred from homology"/>
<comment type="catalytic activity">
    <reaction evidence="9">
        <text>alpha-D-glucosaminyl-[heparan sulfate](n) + 3'-phosphoadenylyl sulfate = 6-sulfo-alpha-D-glucosaminyl-[heparan sulfate](n) + adenosine 3',5'-bisphosphate + H(+)</text>
        <dbReference type="Rhea" id="RHEA:56604"/>
        <dbReference type="Rhea" id="RHEA-COMP:9830"/>
        <dbReference type="Rhea" id="RHEA-COMP:14621"/>
        <dbReference type="ChEBI" id="CHEBI:15378"/>
        <dbReference type="ChEBI" id="CHEBI:58339"/>
        <dbReference type="ChEBI" id="CHEBI:58343"/>
        <dbReference type="ChEBI" id="CHEBI:58388"/>
        <dbReference type="ChEBI" id="CHEBI:140604"/>
    </reaction>
</comment>
<evidence type="ECO:0000256" key="1">
    <source>
        <dbReference type="ARBA" id="ARBA00004606"/>
    </source>
</evidence>
<reference evidence="10" key="1">
    <citation type="submission" date="2020-11" db="EMBL/GenBank/DDBJ databases">
        <authorList>
            <person name="Tran Van P."/>
        </authorList>
    </citation>
    <scope>NUCLEOTIDE SEQUENCE</scope>
</reference>
<accession>A0A7R9GXJ4</accession>
<dbReference type="InterPro" id="IPR005331">
    <property type="entry name" value="Sulfotransferase"/>
</dbReference>
<dbReference type="PANTHER" id="PTHR12812">
    <property type="entry name" value="HEPARAN SULFATE 6-O-SULFOTRANSFERASE 3"/>
    <property type="match status" value="1"/>
</dbReference>
<dbReference type="InterPro" id="IPR010635">
    <property type="entry name" value="Heparan_SO4-6-sulfoTrfase"/>
</dbReference>
<dbReference type="GO" id="GO:0016020">
    <property type="term" value="C:membrane"/>
    <property type="evidence" value="ECO:0007669"/>
    <property type="project" value="UniProtKB-SubCell"/>
</dbReference>
<evidence type="ECO:0000256" key="8">
    <source>
        <dbReference type="ARBA" id="ARBA00023180"/>
    </source>
</evidence>
<evidence type="ECO:0000256" key="6">
    <source>
        <dbReference type="ARBA" id="ARBA00022989"/>
    </source>
</evidence>
<comment type="subcellular location">
    <subcellularLocation>
        <location evidence="1 9">Membrane</location>
        <topology evidence="1 9">Single-pass type II membrane protein</topology>
    </subcellularLocation>
</comment>
<dbReference type="SUPFAM" id="SSF52540">
    <property type="entry name" value="P-loop containing nucleoside triphosphate hydrolases"/>
    <property type="match status" value="1"/>
</dbReference>
<feature type="transmembrane region" description="Helical" evidence="9">
    <location>
        <begin position="79"/>
        <end position="99"/>
    </location>
</feature>
<comment type="similarity">
    <text evidence="2 9">Belongs to the sulfotransferase 6 family.</text>
</comment>
<keyword evidence="3 9" id="KW-0808">Transferase</keyword>
<dbReference type="PANTHER" id="PTHR12812:SF0">
    <property type="entry name" value="HEPARAN-SULFATE 6-O-SULFOTRANSFERASE"/>
    <property type="match status" value="1"/>
</dbReference>
<keyword evidence="4 9" id="KW-0812">Transmembrane</keyword>
<keyword evidence="6 9" id="KW-1133">Transmembrane helix</keyword>
<evidence type="ECO:0000256" key="5">
    <source>
        <dbReference type="ARBA" id="ARBA00022968"/>
    </source>
</evidence>
<dbReference type="FunFam" id="3.40.50.300:FF:000347">
    <property type="entry name" value="Heparan-sulfate 6-O-sulfotransferase"/>
    <property type="match status" value="1"/>
</dbReference>
<comment type="function">
    <text evidence="9">6-O-sulfation enzyme which catalyzes the transfer of sulfate from 3'-phosphoadenosine 5'-phosphosulfate (PAPS) to position 6 of the N-sulfoglucosamine residue (GlcNS) of heparan sulfate.</text>
</comment>
<dbReference type="EC" id="2.8.2.-" evidence="9"/>
<keyword evidence="7 9" id="KW-0472">Membrane</keyword>
<dbReference type="AlphaFoldDB" id="A0A7R9GXJ4"/>
<evidence type="ECO:0000256" key="7">
    <source>
        <dbReference type="ARBA" id="ARBA00023136"/>
    </source>
</evidence>
<evidence type="ECO:0000256" key="3">
    <source>
        <dbReference type="ARBA" id="ARBA00022679"/>
    </source>
</evidence>